<reference evidence="1 2" key="1">
    <citation type="submission" date="2015-07" db="EMBL/GenBank/DDBJ databases">
        <title>Comparative genomics of the Sigatoka disease complex on banana suggests a link between parallel evolutionary changes in Pseudocercospora fijiensis and Pseudocercospora eumusae and increased virulence on the banana host.</title>
        <authorList>
            <person name="Chang T.-C."/>
            <person name="Salvucci A."/>
            <person name="Crous P.W."/>
            <person name="Stergiopoulos I."/>
        </authorList>
    </citation>
    <scope>NUCLEOTIDE SEQUENCE [LARGE SCALE GENOMIC DNA]</scope>
    <source>
        <strain evidence="1 2">CBS 114824</strain>
    </source>
</reference>
<sequence>MKISKDRETEGLNILAKGHADSDASNSFVQAEFREICDTIRLGKQSSKQGRTDTHWSCAIL</sequence>
<dbReference type="AlphaFoldDB" id="A0A139H9M8"/>
<evidence type="ECO:0000313" key="2">
    <source>
        <dbReference type="Proteomes" id="UP000070133"/>
    </source>
</evidence>
<keyword evidence="2" id="KW-1185">Reference proteome</keyword>
<name>A0A139H9M8_9PEZI</name>
<dbReference type="OrthoDB" id="6133115at2759"/>
<protein>
    <submittedName>
        <fullName evidence="1">Uncharacterized protein</fullName>
    </submittedName>
</protein>
<dbReference type="EMBL" id="LFZN01000098">
    <property type="protein sequence ID" value="KXS99149.1"/>
    <property type="molecule type" value="Genomic_DNA"/>
</dbReference>
<evidence type="ECO:0000313" key="1">
    <source>
        <dbReference type="EMBL" id="KXS99149.1"/>
    </source>
</evidence>
<accession>A0A139H9M8</accession>
<proteinExistence type="predicted"/>
<dbReference type="Proteomes" id="UP000070133">
    <property type="component" value="Unassembled WGS sequence"/>
</dbReference>
<organism evidence="1 2">
    <name type="scientific">Pseudocercospora eumusae</name>
    <dbReference type="NCBI Taxonomy" id="321146"/>
    <lineage>
        <taxon>Eukaryota</taxon>
        <taxon>Fungi</taxon>
        <taxon>Dikarya</taxon>
        <taxon>Ascomycota</taxon>
        <taxon>Pezizomycotina</taxon>
        <taxon>Dothideomycetes</taxon>
        <taxon>Dothideomycetidae</taxon>
        <taxon>Mycosphaerellales</taxon>
        <taxon>Mycosphaerellaceae</taxon>
        <taxon>Pseudocercospora</taxon>
    </lineage>
</organism>
<comment type="caution">
    <text evidence="1">The sequence shown here is derived from an EMBL/GenBank/DDBJ whole genome shotgun (WGS) entry which is preliminary data.</text>
</comment>
<gene>
    <name evidence="1" type="ORF">AC578_9806</name>
</gene>